<dbReference type="CTD" id="4536"/>
<keyword evidence="9" id="KW-1278">Translocase</keyword>
<evidence type="ECO:0000256" key="1">
    <source>
        <dbReference type="ARBA" id="ARBA00004448"/>
    </source>
</evidence>
<accession>A0A7D5AKA0</accession>
<evidence type="ECO:0000256" key="17">
    <source>
        <dbReference type="ARBA" id="ARBA00049551"/>
    </source>
</evidence>
<dbReference type="EMBL" id="MN073839">
    <property type="protein sequence ID" value="QKV10194.1"/>
    <property type="molecule type" value="Genomic_DNA"/>
</dbReference>
<evidence type="ECO:0000256" key="6">
    <source>
        <dbReference type="ARBA" id="ARBA00022660"/>
    </source>
</evidence>
<keyword evidence="7 18" id="KW-0812">Transmembrane</keyword>
<proteinExistence type="inferred from homology"/>
<evidence type="ECO:0000256" key="8">
    <source>
        <dbReference type="ARBA" id="ARBA00022792"/>
    </source>
</evidence>
<evidence type="ECO:0000256" key="16">
    <source>
        <dbReference type="ARBA" id="ARBA00031028"/>
    </source>
</evidence>
<dbReference type="InterPro" id="IPR050175">
    <property type="entry name" value="Complex_I_Subunit_2"/>
</dbReference>
<dbReference type="GeneID" id="55749911"/>
<evidence type="ECO:0000256" key="13">
    <source>
        <dbReference type="ARBA" id="ARBA00023075"/>
    </source>
</evidence>
<evidence type="ECO:0000256" key="2">
    <source>
        <dbReference type="ARBA" id="ARBA00007012"/>
    </source>
</evidence>
<feature type="transmembrane region" description="Helical" evidence="18">
    <location>
        <begin position="15"/>
        <end position="36"/>
    </location>
</feature>
<organism evidence="19">
    <name type="scientific">Carpoglyphus lactis</name>
    <name type="common">Dried fruit mite</name>
    <name type="synonym">Acarus lactis</name>
    <dbReference type="NCBI Taxonomy" id="223459"/>
    <lineage>
        <taxon>Eukaryota</taxon>
        <taxon>Metazoa</taxon>
        <taxon>Ecdysozoa</taxon>
        <taxon>Arthropoda</taxon>
        <taxon>Chelicerata</taxon>
        <taxon>Arachnida</taxon>
        <taxon>Acari</taxon>
        <taxon>Acariformes</taxon>
        <taxon>Sarcoptiformes</taxon>
        <taxon>Astigmata</taxon>
        <taxon>Hemisarcoptoidea</taxon>
        <taxon>Carpoglyphidae</taxon>
        <taxon>Carpoglyphus</taxon>
    </lineage>
</organism>
<evidence type="ECO:0000256" key="9">
    <source>
        <dbReference type="ARBA" id="ARBA00022967"/>
    </source>
</evidence>
<reference evidence="19" key="1">
    <citation type="submission" date="2019-06" db="EMBL/GenBank/DDBJ databases">
        <authorList>
            <person name="Zhao Y."/>
            <person name="Li C."/>
        </authorList>
    </citation>
    <scope>NUCLEOTIDE SEQUENCE</scope>
</reference>
<feature type="transmembrane region" description="Helical" evidence="18">
    <location>
        <begin position="119"/>
        <end position="149"/>
    </location>
</feature>
<evidence type="ECO:0000256" key="12">
    <source>
        <dbReference type="ARBA" id="ARBA00023027"/>
    </source>
</evidence>
<keyword evidence="5" id="KW-0813">Transport</keyword>
<evidence type="ECO:0000256" key="3">
    <source>
        <dbReference type="ARBA" id="ARBA00012944"/>
    </source>
</evidence>
<comment type="catalytic activity">
    <reaction evidence="17">
        <text>a ubiquinone + NADH + 5 H(+)(in) = a ubiquinol + NAD(+) + 4 H(+)(out)</text>
        <dbReference type="Rhea" id="RHEA:29091"/>
        <dbReference type="Rhea" id="RHEA-COMP:9565"/>
        <dbReference type="Rhea" id="RHEA-COMP:9566"/>
        <dbReference type="ChEBI" id="CHEBI:15378"/>
        <dbReference type="ChEBI" id="CHEBI:16389"/>
        <dbReference type="ChEBI" id="CHEBI:17976"/>
        <dbReference type="ChEBI" id="CHEBI:57540"/>
        <dbReference type="ChEBI" id="CHEBI:57945"/>
        <dbReference type="EC" id="7.1.1.2"/>
    </reaction>
</comment>
<comment type="similarity">
    <text evidence="2">Belongs to the complex I subunit 2 family.</text>
</comment>
<keyword evidence="14 19" id="KW-0496">Mitochondrion</keyword>
<geneLocation type="mitochondrion" evidence="19"/>
<feature type="transmembrane region" description="Helical" evidence="18">
    <location>
        <begin position="169"/>
        <end position="197"/>
    </location>
</feature>
<evidence type="ECO:0000256" key="10">
    <source>
        <dbReference type="ARBA" id="ARBA00022982"/>
    </source>
</evidence>
<evidence type="ECO:0000313" key="19">
    <source>
        <dbReference type="EMBL" id="QKV10194.1"/>
    </source>
</evidence>
<feature type="transmembrane region" description="Helical" evidence="18">
    <location>
        <begin position="74"/>
        <end position="98"/>
    </location>
</feature>
<evidence type="ECO:0000256" key="14">
    <source>
        <dbReference type="ARBA" id="ARBA00023128"/>
    </source>
</evidence>
<name>A0A7D5AKA0_CARLC</name>
<feature type="transmembrane region" description="Helical" evidence="18">
    <location>
        <begin position="289"/>
        <end position="307"/>
    </location>
</feature>
<dbReference type="GO" id="GO:0008137">
    <property type="term" value="F:NADH dehydrogenase (ubiquinone) activity"/>
    <property type="evidence" value="ECO:0007669"/>
    <property type="project" value="UniProtKB-EC"/>
</dbReference>
<gene>
    <name evidence="19" type="primary">ND2</name>
</gene>
<feature type="transmembrane region" description="Helical" evidence="18">
    <location>
        <begin position="249"/>
        <end position="268"/>
    </location>
</feature>
<dbReference type="PANTHER" id="PTHR46552:SF1">
    <property type="entry name" value="NADH-UBIQUINONE OXIDOREDUCTASE CHAIN 2"/>
    <property type="match status" value="1"/>
</dbReference>
<dbReference type="GO" id="GO:0005743">
    <property type="term" value="C:mitochondrial inner membrane"/>
    <property type="evidence" value="ECO:0007669"/>
    <property type="project" value="UniProtKB-SubCell"/>
</dbReference>
<evidence type="ECO:0000256" key="5">
    <source>
        <dbReference type="ARBA" id="ARBA00022448"/>
    </source>
</evidence>
<evidence type="ECO:0000256" key="4">
    <source>
        <dbReference type="ARBA" id="ARBA00021008"/>
    </source>
</evidence>
<keyword evidence="15 18" id="KW-0472">Membrane</keyword>
<evidence type="ECO:0000256" key="15">
    <source>
        <dbReference type="ARBA" id="ARBA00023136"/>
    </source>
</evidence>
<keyword evidence="8" id="KW-0999">Mitochondrion inner membrane</keyword>
<protein>
    <recommendedName>
        <fullName evidence="4">NADH-ubiquinone oxidoreductase chain 2</fullName>
        <ecNumber evidence="3">7.1.1.2</ecNumber>
    </recommendedName>
    <alternativeName>
        <fullName evidence="16">NADH dehydrogenase subunit 2</fullName>
    </alternativeName>
</protein>
<dbReference type="PANTHER" id="PTHR46552">
    <property type="entry name" value="NADH-UBIQUINONE OXIDOREDUCTASE CHAIN 2"/>
    <property type="match status" value="1"/>
</dbReference>
<keyword evidence="11 18" id="KW-1133">Transmembrane helix</keyword>
<dbReference type="EC" id="7.1.1.2" evidence="3"/>
<sequence length="308" mass="35132">MVTILLLSSVMSMSSSSWIMVWIMMEINMVCMCFLINKESKSEMLTNFSLNYFIVQAMASSVLLLTAYCKMGEQVSGMIITVMILTKMGAWPMHSWYMTMINKMTNKKYLIIMMTWQKIIPMFLMSLMSLSILVLSAVMLTLVMPAFMLSNSMSFKSIIALSSLNSNSWLILSVMLKWSIFVSFLTIYSVALGMAMFHMQMKQTKTTSRLEEPWETALIFMNLGGVPPMMMFSAKILVVKSLLAVNLKLISMVLVLVSCVFLYFYCWSMMSAMIKKSQKSQMAQQFKKTPASITYFLMSSICLSVWAF</sequence>
<dbReference type="AlphaFoldDB" id="A0A7D5AKA0"/>
<feature type="transmembrane region" description="Helical" evidence="18">
    <location>
        <begin position="217"/>
        <end position="237"/>
    </location>
</feature>
<evidence type="ECO:0000256" key="18">
    <source>
        <dbReference type="SAM" id="Phobius"/>
    </source>
</evidence>
<dbReference type="RefSeq" id="YP_009862159.1">
    <property type="nucleotide sequence ID" value="NC_048990.1"/>
</dbReference>
<keyword evidence="12" id="KW-0520">NAD</keyword>
<feature type="transmembrane region" description="Helical" evidence="18">
    <location>
        <begin position="48"/>
        <end position="68"/>
    </location>
</feature>
<keyword evidence="10" id="KW-0249">Electron transport</keyword>
<keyword evidence="13" id="KW-0830">Ubiquinone</keyword>
<dbReference type="GO" id="GO:0006120">
    <property type="term" value="P:mitochondrial electron transport, NADH to ubiquinone"/>
    <property type="evidence" value="ECO:0007669"/>
    <property type="project" value="TreeGrafter"/>
</dbReference>
<reference evidence="19" key="2">
    <citation type="journal article" date="2020" name="Kun Chong Xue Bao">
        <title>Sequencing and analysis of the complete mitochondrial genome of Carpoglyphus lactis (Acari: Carpoglyphidae).</title>
        <authorList>
            <person name="Zhao Y.-N."/>
            <person name="Li C.-P."/>
        </authorList>
    </citation>
    <scope>NUCLEOTIDE SEQUENCE</scope>
</reference>
<evidence type="ECO:0000256" key="7">
    <source>
        <dbReference type="ARBA" id="ARBA00022692"/>
    </source>
</evidence>
<evidence type="ECO:0000256" key="11">
    <source>
        <dbReference type="ARBA" id="ARBA00022989"/>
    </source>
</evidence>
<keyword evidence="6" id="KW-0679">Respiratory chain</keyword>
<comment type="subcellular location">
    <subcellularLocation>
        <location evidence="1">Mitochondrion inner membrane</location>
        <topology evidence="1">Multi-pass membrane protein</topology>
    </subcellularLocation>
</comment>